<dbReference type="VEuPathDB" id="TriTrypDB:TcCLB.509891.40"/>
<proteinExistence type="predicted"/>
<dbReference type="VEuPathDB" id="TriTrypDB:TcCL_ESM05254"/>
<dbReference type="VEuPathDB" id="TriTrypDB:C4B63_7g433"/>
<accession>A0A2V2VX49</accession>
<dbReference type="AlphaFoldDB" id="A0A2V2VX49"/>
<reference evidence="1 2" key="1">
    <citation type="journal article" date="2018" name="Microb. Genom.">
        <title>Expanding an expanded genome: long-read sequencing of Trypanosoma cruzi.</title>
        <authorList>
            <person name="Berna L."/>
            <person name="Rodriguez M."/>
            <person name="Chiribao M.L."/>
            <person name="Parodi-Talice A."/>
            <person name="Pita S."/>
            <person name="Rijo G."/>
            <person name="Alvarez-Valin F."/>
            <person name="Robello C."/>
        </authorList>
    </citation>
    <scope>NUCLEOTIDE SEQUENCE [LARGE SCALE GENOMIC DNA]</scope>
    <source>
        <strain evidence="1 2">Dm28c</strain>
    </source>
</reference>
<dbReference type="VEuPathDB" id="TriTrypDB:TCSYLVIO_003677"/>
<dbReference type="VEuPathDB" id="TriTrypDB:ECC02_008891"/>
<dbReference type="VEuPathDB" id="TriTrypDB:TcCLB.510691.70"/>
<dbReference type="VEuPathDB" id="TriTrypDB:TcG_07205"/>
<dbReference type="VEuPathDB" id="TriTrypDB:TCDM_14185"/>
<organism evidence="1 2">
    <name type="scientific">Trypanosoma cruzi</name>
    <dbReference type="NCBI Taxonomy" id="5693"/>
    <lineage>
        <taxon>Eukaryota</taxon>
        <taxon>Discoba</taxon>
        <taxon>Euglenozoa</taxon>
        <taxon>Kinetoplastea</taxon>
        <taxon>Metakinetoplastina</taxon>
        <taxon>Trypanosomatida</taxon>
        <taxon>Trypanosomatidae</taxon>
        <taxon>Trypanosoma</taxon>
        <taxon>Schizotrypanum</taxon>
    </lineage>
</organism>
<dbReference type="VEuPathDB" id="TriTrypDB:C3747_29g272"/>
<dbReference type="Proteomes" id="UP000246121">
    <property type="component" value="Unassembled WGS sequence"/>
</dbReference>
<name>A0A2V2VX49_TRYCR</name>
<evidence type="ECO:0000313" key="1">
    <source>
        <dbReference type="EMBL" id="PWV00033.1"/>
    </source>
</evidence>
<gene>
    <name evidence="1" type="ORF">C4B63_7g433</name>
</gene>
<dbReference type="VEuPathDB" id="TriTrypDB:BCY84_20477"/>
<sequence length="220" mass="25245">MSWMEKGRPFLRSPFLLDTREFITDKCILRQLTHFAHVHRLGSPLWLGWELAADLGLTLRYMQSPLNIWSPLMGESFFPLNKASTFLDAVMQKYPLRQFLHFSKISSAEHLTAKQNLVLSAAASSDGNPRWYRVPEAIEHFFELPSESSCLYCHPIQQVNEVGLFVLWISTVLFSRMMIAPETKLLVQTPSSYMSVVNADQLYPSSFLAEKELECLLLQS</sequence>
<dbReference type="VEuPathDB" id="TriTrypDB:Tc_MARK_2436"/>
<protein>
    <submittedName>
        <fullName evidence="1">Uncharacterized protein</fullName>
    </submittedName>
</protein>
<comment type="caution">
    <text evidence="1">The sequence shown here is derived from an EMBL/GenBank/DDBJ whole genome shotgun (WGS) entry which is preliminary data.</text>
</comment>
<dbReference type="EMBL" id="PRFA01000007">
    <property type="protein sequence ID" value="PWV00033.1"/>
    <property type="molecule type" value="Genomic_DNA"/>
</dbReference>
<evidence type="ECO:0000313" key="2">
    <source>
        <dbReference type="Proteomes" id="UP000246121"/>
    </source>
</evidence>
<dbReference type="VEuPathDB" id="TriTrypDB:TcBrA4_0125970"/>